<protein>
    <submittedName>
        <fullName evidence="1">Uncharacterized protein</fullName>
    </submittedName>
</protein>
<dbReference type="AlphaFoldDB" id="A0AAN9GKC3"/>
<dbReference type="Proteomes" id="UP001374579">
    <property type="component" value="Unassembled WGS sequence"/>
</dbReference>
<gene>
    <name evidence="1" type="ORF">V1264_010925</name>
</gene>
<proteinExistence type="predicted"/>
<dbReference type="EMBL" id="JBAMIC010000002">
    <property type="protein sequence ID" value="KAK7111259.1"/>
    <property type="molecule type" value="Genomic_DNA"/>
</dbReference>
<evidence type="ECO:0000313" key="1">
    <source>
        <dbReference type="EMBL" id="KAK7111259.1"/>
    </source>
</evidence>
<organism evidence="1 2">
    <name type="scientific">Littorina saxatilis</name>
    <dbReference type="NCBI Taxonomy" id="31220"/>
    <lineage>
        <taxon>Eukaryota</taxon>
        <taxon>Metazoa</taxon>
        <taxon>Spiralia</taxon>
        <taxon>Lophotrochozoa</taxon>
        <taxon>Mollusca</taxon>
        <taxon>Gastropoda</taxon>
        <taxon>Caenogastropoda</taxon>
        <taxon>Littorinimorpha</taxon>
        <taxon>Littorinoidea</taxon>
        <taxon>Littorinidae</taxon>
        <taxon>Littorina</taxon>
    </lineage>
</organism>
<comment type="caution">
    <text evidence="1">The sequence shown here is derived from an EMBL/GenBank/DDBJ whole genome shotgun (WGS) entry which is preliminary data.</text>
</comment>
<accession>A0AAN9GKC3</accession>
<name>A0AAN9GKC3_9CAEN</name>
<reference evidence="1 2" key="1">
    <citation type="submission" date="2024-02" db="EMBL/GenBank/DDBJ databases">
        <title>Chromosome-scale genome assembly of the rough periwinkle Littorina saxatilis.</title>
        <authorList>
            <person name="De Jode A."/>
            <person name="Faria R."/>
            <person name="Formenti G."/>
            <person name="Sims Y."/>
            <person name="Smith T.P."/>
            <person name="Tracey A."/>
            <person name="Wood J.M.D."/>
            <person name="Zagrodzka Z.B."/>
            <person name="Johannesson K."/>
            <person name="Butlin R.K."/>
            <person name="Leder E.H."/>
        </authorList>
    </citation>
    <scope>NUCLEOTIDE SEQUENCE [LARGE SCALE GENOMIC DNA]</scope>
    <source>
        <strain evidence="1">Snail1</strain>
        <tissue evidence="1">Muscle</tissue>
    </source>
</reference>
<sequence>MASSRSHRTPLSTQQRHRAIGSYYVKQTFLPVGMITSAIRELPRLLHAKKSSFHLNMYQKLTVPLHFVHSGTLFAESILHIDTGVIYDVISAKICDCAQSVARAVKVGVCDCAQSVARAVKVGVCHCGRMLPVFKPGQVCGG</sequence>
<evidence type="ECO:0000313" key="2">
    <source>
        <dbReference type="Proteomes" id="UP001374579"/>
    </source>
</evidence>
<keyword evidence="2" id="KW-1185">Reference proteome</keyword>